<reference evidence="2" key="1">
    <citation type="submission" date="2017-07" db="EMBL/GenBank/DDBJ databases">
        <title>Taro Niue Genome Assembly and Annotation.</title>
        <authorList>
            <person name="Atibalentja N."/>
            <person name="Keating K."/>
            <person name="Fields C.J."/>
        </authorList>
    </citation>
    <scope>NUCLEOTIDE SEQUENCE</scope>
    <source>
        <strain evidence="2">Niue_2</strain>
        <tissue evidence="2">Leaf</tissue>
    </source>
</reference>
<feature type="region of interest" description="Disordered" evidence="1">
    <location>
        <begin position="104"/>
        <end position="126"/>
    </location>
</feature>
<comment type="caution">
    <text evidence="2">The sequence shown here is derived from an EMBL/GenBank/DDBJ whole genome shotgun (WGS) entry which is preliminary data.</text>
</comment>
<evidence type="ECO:0000256" key="1">
    <source>
        <dbReference type="SAM" id="MobiDB-lite"/>
    </source>
</evidence>
<proteinExistence type="predicted"/>
<dbReference type="EMBL" id="NMUH01000857">
    <property type="protein sequence ID" value="MQL85898.1"/>
    <property type="molecule type" value="Genomic_DNA"/>
</dbReference>
<protein>
    <submittedName>
        <fullName evidence="2">Uncharacterized protein</fullName>
    </submittedName>
</protein>
<gene>
    <name evidence="2" type="ORF">Taro_018427</name>
</gene>
<evidence type="ECO:0000313" key="2">
    <source>
        <dbReference type="EMBL" id="MQL85898.1"/>
    </source>
</evidence>
<dbReference type="AlphaFoldDB" id="A0A843UQZ5"/>
<name>A0A843UQZ5_COLES</name>
<accession>A0A843UQZ5</accession>
<keyword evidence="3" id="KW-1185">Reference proteome</keyword>
<organism evidence="2 3">
    <name type="scientific">Colocasia esculenta</name>
    <name type="common">Wild taro</name>
    <name type="synonym">Arum esculentum</name>
    <dbReference type="NCBI Taxonomy" id="4460"/>
    <lineage>
        <taxon>Eukaryota</taxon>
        <taxon>Viridiplantae</taxon>
        <taxon>Streptophyta</taxon>
        <taxon>Embryophyta</taxon>
        <taxon>Tracheophyta</taxon>
        <taxon>Spermatophyta</taxon>
        <taxon>Magnoliopsida</taxon>
        <taxon>Liliopsida</taxon>
        <taxon>Araceae</taxon>
        <taxon>Aroideae</taxon>
        <taxon>Colocasieae</taxon>
        <taxon>Colocasia</taxon>
    </lineage>
</organism>
<sequence>MCSALSHTQESARHFIEVTWVPLHRIGQKARTVELPLPFSLPQGRIRNFSGQQDVFVFSMTAGVFLQFSRTAGYSYNFSDSSGIPGCQGAKGVEHPSGGVLRRDHRAGGGSVQEHPAGGVPSSRTTCRGWPCAGTTPLGVSALRTREHPRGGCSTLGVFCARTLPLGVSGPRTPLLVVSAQENTPAGGGFCTEHPRWGCQAREQPRWRCLRRRTPPQGVVSAQNHPAGSGFCA</sequence>
<dbReference type="Proteomes" id="UP000652761">
    <property type="component" value="Unassembled WGS sequence"/>
</dbReference>
<evidence type="ECO:0000313" key="3">
    <source>
        <dbReference type="Proteomes" id="UP000652761"/>
    </source>
</evidence>